<evidence type="ECO:0000256" key="3">
    <source>
        <dbReference type="SAM" id="MobiDB-lite"/>
    </source>
</evidence>
<dbReference type="EMBL" id="FMSP01000003">
    <property type="protein sequence ID" value="SCV68044.1"/>
    <property type="molecule type" value="Genomic_DNA"/>
</dbReference>
<dbReference type="SUPFAM" id="SSF54791">
    <property type="entry name" value="Eukaryotic type KH-domain (KH-domain type I)"/>
    <property type="match status" value="3"/>
</dbReference>
<dbReference type="OrthoDB" id="1937934at2759"/>
<evidence type="ECO:0000256" key="1">
    <source>
        <dbReference type="ARBA" id="ARBA00022737"/>
    </source>
</evidence>
<dbReference type="InterPro" id="IPR036612">
    <property type="entry name" value="KH_dom_type_1_sf"/>
</dbReference>
<feature type="region of interest" description="Disordered" evidence="3">
    <location>
        <begin position="1"/>
        <end position="53"/>
    </location>
</feature>
<dbReference type="Pfam" id="PF00013">
    <property type="entry name" value="KH_1"/>
    <property type="match status" value="3"/>
</dbReference>
<dbReference type="Proteomes" id="UP000198372">
    <property type="component" value="Unassembled WGS sequence"/>
</dbReference>
<dbReference type="AlphaFoldDB" id="A0A238F846"/>
<feature type="compositionally biased region" description="Low complexity" evidence="3">
    <location>
        <begin position="10"/>
        <end position="28"/>
    </location>
</feature>
<proteinExistence type="predicted"/>
<dbReference type="GO" id="GO:0003723">
    <property type="term" value="F:RNA binding"/>
    <property type="evidence" value="ECO:0007669"/>
    <property type="project" value="UniProtKB-UniRule"/>
</dbReference>
<sequence length="451" mass="46552">MSTNVEDKSTSTNASATAPATATSTSAADETPNVAALSLEDDGNNDASSPKNADEGLTLRALVSSKEAATQSVGRLRTLAQPACIHPRLTAMHLRCNGHRHYHRIRSLSLCSVIIGRGGATIATIRQDSNVKAGVSKVVPGIVDRVLSVGGSVDGVGKAYSLVAQTILENPVPAPGAADAPTTPTSTTTTVRLLISHLLIGSVIGKGGAKIRQIQDVSGARMVASKEMLPQSTERVVEVSGVPEAIRLAVSEIAKCLIEDWDRSQGTVLYHPGSEGIGHGGAIGNGFPAGASLFAVGGNRRVSSGNHTGGYGGGNQRRASSGIEGGVLGNAAPSPQARRTSGNGAGGAAPSAPAANESDPNFREQKISIPSDMVGCIIGRSGTKINEIRRLSGSKISIAKTAHDDTGERMFVISGLPEHNEKALFLLYNQLENEKNRRLSAQEEGEGAQEA</sequence>
<keyword evidence="2" id="KW-0694">RNA-binding</keyword>
<feature type="domain" description="K Homology" evidence="4">
    <location>
        <begin position="187"/>
        <end position="258"/>
    </location>
</feature>
<dbReference type="PROSITE" id="PS50084">
    <property type="entry name" value="KH_TYPE_1"/>
    <property type="match status" value="3"/>
</dbReference>
<feature type="domain" description="K Homology" evidence="4">
    <location>
        <begin position="97"/>
        <end position="168"/>
    </location>
</feature>
<reference evidence="6" key="1">
    <citation type="submission" date="2016-09" db="EMBL/GenBank/DDBJ databases">
        <authorList>
            <person name="Jeantristanb JTB J.-T."/>
            <person name="Ricardo R."/>
        </authorList>
    </citation>
    <scope>NUCLEOTIDE SEQUENCE [LARGE SCALE GENOMIC DNA]</scope>
</reference>
<organism evidence="5 6">
    <name type="scientific">Microbotryum intermedium</name>
    <dbReference type="NCBI Taxonomy" id="269621"/>
    <lineage>
        <taxon>Eukaryota</taxon>
        <taxon>Fungi</taxon>
        <taxon>Dikarya</taxon>
        <taxon>Basidiomycota</taxon>
        <taxon>Pucciniomycotina</taxon>
        <taxon>Microbotryomycetes</taxon>
        <taxon>Microbotryales</taxon>
        <taxon>Microbotryaceae</taxon>
        <taxon>Microbotryum</taxon>
    </lineage>
</organism>
<feature type="domain" description="K Homology" evidence="4">
    <location>
        <begin position="361"/>
        <end position="432"/>
    </location>
</feature>
<keyword evidence="6" id="KW-1185">Reference proteome</keyword>
<evidence type="ECO:0000313" key="5">
    <source>
        <dbReference type="EMBL" id="SCV68044.1"/>
    </source>
</evidence>
<dbReference type="Gene3D" id="3.30.1370.10">
    <property type="entry name" value="K Homology domain, type 1"/>
    <property type="match status" value="3"/>
</dbReference>
<feature type="region of interest" description="Disordered" evidence="3">
    <location>
        <begin position="305"/>
        <end position="362"/>
    </location>
</feature>
<dbReference type="SMART" id="SM00322">
    <property type="entry name" value="KH"/>
    <property type="match status" value="3"/>
</dbReference>
<accession>A0A238F846</accession>
<dbReference type="CDD" id="cd22457">
    <property type="entry name" value="KH-I_Rnc1_rpt3"/>
    <property type="match status" value="1"/>
</dbReference>
<dbReference type="PANTHER" id="PTHR10288">
    <property type="entry name" value="KH DOMAIN CONTAINING RNA BINDING PROTEIN"/>
    <property type="match status" value="1"/>
</dbReference>
<keyword evidence="1" id="KW-0677">Repeat</keyword>
<dbReference type="InterPro" id="IPR049786">
    <property type="entry name" value="Rnc1_KH-I_3"/>
</dbReference>
<evidence type="ECO:0000313" key="6">
    <source>
        <dbReference type="Proteomes" id="UP000198372"/>
    </source>
</evidence>
<dbReference type="STRING" id="269621.A0A238F846"/>
<gene>
    <name evidence="5" type="ORF">BQ2448_165</name>
</gene>
<dbReference type="InterPro" id="IPR004087">
    <property type="entry name" value="KH_dom"/>
</dbReference>
<protein>
    <submittedName>
        <fullName evidence="5">BQ2448_165 protein</fullName>
    </submittedName>
</protein>
<evidence type="ECO:0000256" key="2">
    <source>
        <dbReference type="PROSITE-ProRule" id="PRU00117"/>
    </source>
</evidence>
<name>A0A238F846_9BASI</name>
<dbReference type="CDD" id="cd22456">
    <property type="entry name" value="KH-I_Rnc1_rpt2"/>
    <property type="match status" value="1"/>
</dbReference>
<evidence type="ECO:0000259" key="4">
    <source>
        <dbReference type="SMART" id="SM00322"/>
    </source>
</evidence>
<dbReference type="InterPro" id="IPR004088">
    <property type="entry name" value="KH_dom_type_1"/>
</dbReference>